<organism evidence="10 11">
    <name type="scientific">Actinophytocola xinjiangensis</name>
    <dbReference type="NCBI Taxonomy" id="485602"/>
    <lineage>
        <taxon>Bacteria</taxon>
        <taxon>Bacillati</taxon>
        <taxon>Actinomycetota</taxon>
        <taxon>Actinomycetes</taxon>
        <taxon>Pseudonocardiales</taxon>
        <taxon>Pseudonocardiaceae</taxon>
    </lineage>
</organism>
<evidence type="ECO:0000256" key="3">
    <source>
        <dbReference type="ARBA" id="ARBA00022679"/>
    </source>
</evidence>
<dbReference type="SFLD" id="SFLDG01123">
    <property type="entry name" value="methyltransferase_(Class_B)"/>
    <property type="match status" value="1"/>
</dbReference>
<evidence type="ECO:0000256" key="5">
    <source>
        <dbReference type="ARBA" id="ARBA00022723"/>
    </source>
</evidence>
<dbReference type="OrthoDB" id="5298546at2"/>
<name>A0A7Z1B0P6_9PSEU</name>
<dbReference type="SFLD" id="SFLDG01082">
    <property type="entry name" value="B12-binding_domain_containing"/>
    <property type="match status" value="1"/>
</dbReference>
<evidence type="ECO:0000259" key="8">
    <source>
        <dbReference type="PROSITE" id="PS51332"/>
    </source>
</evidence>
<dbReference type="GO" id="GO:0031419">
    <property type="term" value="F:cobalamin binding"/>
    <property type="evidence" value="ECO:0007669"/>
    <property type="project" value="InterPro"/>
</dbReference>
<dbReference type="Proteomes" id="UP000185696">
    <property type="component" value="Unassembled WGS sequence"/>
</dbReference>
<dbReference type="InterPro" id="IPR058240">
    <property type="entry name" value="rSAM_sf"/>
</dbReference>
<dbReference type="PROSITE" id="PS51918">
    <property type="entry name" value="RADICAL_SAM"/>
    <property type="match status" value="1"/>
</dbReference>
<dbReference type="PROSITE" id="PS51332">
    <property type="entry name" value="B12_BINDING"/>
    <property type="match status" value="1"/>
</dbReference>
<keyword evidence="4" id="KW-0949">S-adenosyl-L-methionine</keyword>
<dbReference type="GO" id="GO:0003824">
    <property type="term" value="F:catalytic activity"/>
    <property type="evidence" value="ECO:0007669"/>
    <property type="project" value="InterPro"/>
</dbReference>
<dbReference type="CDD" id="cd01335">
    <property type="entry name" value="Radical_SAM"/>
    <property type="match status" value="1"/>
</dbReference>
<dbReference type="SMART" id="SM00729">
    <property type="entry name" value="Elp3"/>
    <property type="match status" value="1"/>
</dbReference>
<evidence type="ECO:0000256" key="7">
    <source>
        <dbReference type="ARBA" id="ARBA00023014"/>
    </source>
</evidence>
<keyword evidence="6" id="KW-0408">Iron</keyword>
<dbReference type="EMBL" id="MSIF01000001">
    <property type="protein sequence ID" value="OLF13988.1"/>
    <property type="molecule type" value="Genomic_DNA"/>
</dbReference>
<keyword evidence="2" id="KW-0489">Methyltransferase</keyword>
<dbReference type="Pfam" id="PF04055">
    <property type="entry name" value="Radical_SAM"/>
    <property type="match status" value="1"/>
</dbReference>
<dbReference type="AlphaFoldDB" id="A0A7Z1B0P6"/>
<evidence type="ECO:0000256" key="2">
    <source>
        <dbReference type="ARBA" id="ARBA00022603"/>
    </source>
</evidence>
<dbReference type="GO" id="GO:0051539">
    <property type="term" value="F:4 iron, 4 sulfur cluster binding"/>
    <property type="evidence" value="ECO:0007669"/>
    <property type="project" value="UniProtKB-KW"/>
</dbReference>
<dbReference type="PANTHER" id="PTHR43409">
    <property type="entry name" value="ANAEROBIC MAGNESIUM-PROTOPORPHYRIN IX MONOMETHYL ESTER CYCLASE-RELATED"/>
    <property type="match status" value="1"/>
</dbReference>
<dbReference type="InterPro" id="IPR023404">
    <property type="entry name" value="rSAM_horseshoe"/>
</dbReference>
<evidence type="ECO:0000313" key="10">
    <source>
        <dbReference type="EMBL" id="OLF13988.1"/>
    </source>
</evidence>
<dbReference type="InterPro" id="IPR011009">
    <property type="entry name" value="Kinase-like_dom_sf"/>
</dbReference>
<protein>
    <recommendedName>
        <fullName evidence="12">Radical SAM superfamily enzyme YgiQ (UPF0313 family)</fullName>
    </recommendedName>
</protein>
<accession>A0A7Z1B0P6</accession>
<proteinExistence type="predicted"/>
<dbReference type="SUPFAM" id="SSF56112">
    <property type="entry name" value="Protein kinase-like (PK-like)"/>
    <property type="match status" value="1"/>
</dbReference>
<keyword evidence="7" id="KW-0411">Iron-sulfur</keyword>
<sequence length="886" mass="99134">MANRVMLPLVDHHDPDVDTPENYVGVRHVRRGGHPRFTLVLPRTESMRSSAVSMAGAEHLGLGSIAACLRERGHPVTQLNFQLSTFFNAWDGLADPRSSYEAPAIAAEILATEPDVVGICVTSMTLLESIKVCEIIRAERPDCVLGFGGPHAILCAKELMATFDVLDFIGMNDGERAMSLLGDALRRGVFPCAIPELVTRAPDERDRLVYENYRKMPKGVLDLPVPARDDLLWMLLRAPITESRITTSRGCNYDCTFCIDAMRYDRMWYARSAEQTAEEMEMLHRRLGIDHFWMSDDNFVTGAPSSRRRAREIADELAARNLDVTYRVRFRSDTFNPDPDLLARLAESGLVSAFVGLEAGSAEQLDRFKKRTTVEQHKTCVREMRELGVALQCGFIMFEPYANFDDLEASATFLHEIDEMYLESNFTHSLDVFPGTEIAVDMDRDGLLHPGFNATSPYDAYDFADPNLGWLARAIETSHGGDTITRDKWLYRYRTNLLPRAYRKLGHHRSLDEWKRRELEIIRRLNDANMTFFMSAIGEARRGECGQRYRDFQDTAWVVQREGSTALRELYGEISTALRDRRPPRRRPPVVPVRPADLPPEVAAHLAEAEAALAGYGPFTRTELTGGNLNHSIMLTGPERTFAFRNRSDRSRADIEDYLAELYTAAGMAGLGGSFRLRTMPEEIAAIARARAAGVRTPEVLAHGERWLVRAHIPGEPLGDALTSGTAGPATVLRLLFQLMQAHEGGVVLGDRWGYNEIVDEQGHLHFIDFDVEWVPARPGQDAGLRDMEMAVALFGAVLFAGAQRENLVTALREYGIPLLAEWGYRTTRVADVLGGYCEFYGEPGKRQSALSLDHDTYAAALAFIRELIGLLRSDTPLTTATGCVR</sequence>
<evidence type="ECO:0000259" key="9">
    <source>
        <dbReference type="PROSITE" id="PS51918"/>
    </source>
</evidence>
<dbReference type="SFLD" id="SFLDS00029">
    <property type="entry name" value="Radical_SAM"/>
    <property type="match status" value="1"/>
</dbReference>
<dbReference type="Gene3D" id="3.80.30.20">
    <property type="entry name" value="tm_1862 like domain"/>
    <property type="match status" value="1"/>
</dbReference>
<dbReference type="InterPro" id="IPR034466">
    <property type="entry name" value="Methyltransferase_Class_B"/>
</dbReference>
<comment type="caution">
    <text evidence="10">The sequence shown here is derived from an EMBL/GenBank/DDBJ whole genome shotgun (WGS) entry which is preliminary data.</text>
</comment>
<gene>
    <name evidence="10" type="ORF">BLA60_02070</name>
</gene>
<dbReference type="RefSeq" id="WP_075130936.1">
    <property type="nucleotide sequence ID" value="NZ_MSIF01000001.1"/>
</dbReference>
<dbReference type="Pfam" id="PF02310">
    <property type="entry name" value="B12-binding"/>
    <property type="match status" value="1"/>
</dbReference>
<dbReference type="InterPro" id="IPR051198">
    <property type="entry name" value="BchE-like"/>
</dbReference>
<keyword evidence="5" id="KW-0479">Metal-binding</keyword>
<comment type="cofactor">
    <cofactor evidence="1">
        <name>[4Fe-4S] cluster</name>
        <dbReference type="ChEBI" id="CHEBI:49883"/>
    </cofactor>
</comment>
<dbReference type="Gene3D" id="3.40.50.280">
    <property type="entry name" value="Cobalamin-binding domain"/>
    <property type="match status" value="1"/>
</dbReference>
<keyword evidence="3" id="KW-0808">Transferase</keyword>
<reference evidence="10 11" key="1">
    <citation type="submission" date="2016-12" db="EMBL/GenBank/DDBJ databases">
        <title>The draft genome sequence of Actinophytocola xinjiangensis.</title>
        <authorList>
            <person name="Wang W."/>
            <person name="Yuan L."/>
        </authorList>
    </citation>
    <scope>NUCLEOTIDE SEQUENCE [LARGE SCALE GENOMIC DNA]</scope>
    <source>
        <strain evidence="10 11">CGMCC 4.4663</strain>
    </source>
</reference>
<dbReference type="PANTHER" id="PTHR43409:SF7">
    <property type="entry name" value="BLL1977 PROTEIN"/>
    <property type="match status" value="1"/>
</dbReference>
<evidence type="ECO:0000256" key="6">
    <source>
        <dbReference type="ARBA" id="ARBA00023004"/>
    </source>
</evidence>
<dbReference type="GO" id="GO:0005829">
    <property type="term" value="C:cytosol"/>
    <property type="evidence" value="ECO:0007669"/>
    <property type="project" value="TreeGrafter"/>
</dbReference>
<keyword evidence="11" id="KW-1185">Reference proteome</keyword>
<evidence type="ECO:0000256" key="4">
    <source>
        <dbReference type="ARBA" id="ARBA00022691"/>
    </source>
</evidence>
<dbReference type="GO" id="GO:0046872">
    <property type="term" value="F:metal ion binding"/>
    <property type="evidence" value="ECO:0007669"/>
    <property type="project" value="UniProtKB-KW"/>
</dbReference>
<evidence type="ECO:0000313" key="11">
    <source>
        <dbReference type="Proteomes" id="UP000185696"/>
    </source>
</evidence>
<evidence type="ECO:0000256" key="1">
    <source>
        <dbReference type="ARBA" id="ARBA00001966"/>
    </source>
</evidence>
<dbReference type="InterPro" id="IPR006638">
    <property type="entry name" value="Elp3/MiaA/NifB-like_rSAM"/>
</dbReference>
<evidence type="ECO:0008006" key="12">
    <source>
        <dbReference type="Google" id="ProtNLM"/>
    </source>
</evidence>
<dbReference type="SUPFAM" id="SSF102114">
    <property type="entry name" value="Radical SAM enzymes"/>
    <property type="match status" value="1"/>
</dbReference>
<feature type="domain" description="B12-binding" evidence="8">
    <location>
        <begin position="44"/>
        <end position="192"/>
    </location>
</feature>
<dbReference type="InterPro" id="IPR006158">
    <property type="entry name" value="Cobalamin-bd"/>
</dbReference>
<feature type="domain" description="Radical SAM core" evidence="9">
    <location>
        <begin position="237"/>
        <end position="459"/>
    </location>
</feature>
<dbReference type="InterPro" id="IPR007197">
    <property type="entry name" value="rSAM"/>
</dbReference>